<sequence>MNPFKRLKRLQRTGGLMRCELGATIVEFALVAPVFFIFLFGTIETSRLVWMQQTLDEVAYSTARCISVSSSCDTATEQRDYAVSRASGYGIGVANGNVAPQVDVTCRGFPGSSRVKITHAFDSVMGGLVPVFPSQIVVEGCYPTLS</sequence>
<dbReference type="InterPro" id="IPR012495">
    <property type="entry name" value="TadE-like_dom"/>
</dbReference>
<keyword evidence="1" id="KW-0472">Membrane</keyword>
<proteinExistence type="predicted"/>
<evidence type="ECO:0000313" key="4">
    <source>
        <dbReference type="Proteomes" id="UP000435243"/>
    </source>
</evidence>
<accession>A0A844ZQI9</accession>
<dbReference type="OrthoDB" id="7427721at2"/>
<name>A0A844ZQI9_9SPHN</name>
<gene>
    <name evidence="3" type="ORF">GRI32_09980</name>
</gene>
<feature type="transmembrane region" description="Helical" evidence="1">
    <location>
        <begin position="21"/>
        <end position="43"/>
    </location>
</feature>
<dbReference type="RefSeq" id="WP_160591825.1">
    <property type="nucleotide sequence ID" value="NZ_BAAAFP010000001.1"/>
</dbReference>
<evidence type="ECO:0000313" key="3">
    <source>
        <dbReference type="EMBL" id="MXO89067.1"/>
    </source>
</evidence>
<dbReference type="Pfam" id="PF07811">
    <property type="entry name" value="TadE"/>
    <property type="match status" value="1"/>
</dbReference>
<dbReference type="AlphaFoldDB" id="A0A844ZQI9"/>
<organism evidence="3 4">
    <name type="scientific">Alteraurantiacibacter aestuarii</name>
    <dbReference type="NCBI Taxonomy" id="650004"/>
    <lineage>
        <taxon>Bacteria</taxon>
        <taxon>Pseudomonadati</taxon>
        <taxon>Pseudomonadota</taxon>
        <taxon>Alphaproteobacteria</taxon>
        <taxon>Sphingomonadales</taxon>
        <taxon>Erythrobacteraceae</taxon>
        <taxon>Alteraurantiacibacter</taxon>
    </lineage>
</organism>
<comment type="caution">
    <text evidence="3">The sequence shown here is derived from an EMBL/GenBank/DDBJ whole genome shotgun (WGS) entry which is preliminary data.</text>
</comment>
<protein>
    <submittedName>
        <fullName evidence="3">Pilus assembly protein</fullName>
    </submittedName>
</protein>
<keyword evidence="1" id="KW-1133">Transmembrane helix</keyword>
<reference evidence="3 4" key="1">
    <citation type="submission" date="2019-12" db="EMBL/GenBank/DDBJ databases">
        <title>Genomic-based taxomic classification of the family Erythrobacteraceae.</title>
        <authorList>
            <person name="Xu L."/>
        </authorList>
    </citation>
    <scope>NUCLEOTIDE SEQUENCE [LARGE SCALE GENOMIC DNA]</scope>
    <source>
        <strain evidence="3 4">JCM 16339</strain>
    </source>
</reference>
<keyword evidence="1" id="KW-0812">Transmembrane</keyword>
<feature type="domain" description="TadE-like" evidence="2">
    <location>
        <begin position="22"/>
        <end position="64"/>
    </location>
</feature>
<dbReference type="EMBL" id="WTYY01000005">
    <property type="protein sequence ID" value="MXO89067.1"/>
    <property type="molecule type" value="Genomic_DNA"/>
</dbReference>
<evidence type="ECO:0000256" key="1">
    <source>
        <dbReference type="SAM" id="Phobius"/>
    </source>
</evidence>
<evidence type="ECO:0000259" key="2">
    <source>
        <dbReference type="Pfam" id="PF07811"/>
    </source>
</evidence>
<dbReference type="Proteomes" id="UP000435243">
    <property type="component" value="Unassembled WGS sequence"/>
</dbReference>
<keyword evidence="4" id="KW-1185">Reference proteome</keyword>